<keyword evidence="4 5" id="KW-0975">Bacterial flagellum</keyword>
<dbReference type="AlphaFoldDB" id="A0A1G9MLG5"/>
<dbReference type="Proteomes" id="UP000199476">
    <property type="component" value="Unassembled WGS sequence"/>
</dbReference>
<keyword evidence="3" id="KW-0732">Signal</keyword>
<dbReference type="GO" id="GO:0071973">
    <property type="term" value="P:bacterial-type flagellum-dependent cell motility"/>
    <property type="evidence" value="ECO:0007669"/>
    <property type="project" value="InterPro"/>
</dbReference>
<evidence type="ECO:0000256" key="2">
    <source>
        <dbReference type="ARBA" id="ARBA00004117"/>
    </source>
</evidence>
<dbReference type="PRINTS" id="PR01010">
    <property type="entry name" value="FLGPRINGFLGI"/>
</dbReference>
<keyword evidence="6" id="KW-0282">Flagellum</keyword>
<dbReference type="HAMAP" id="MF_00416">
    <property type="entry name" value="FlgI"/>
    <property type="match status" value="1"/>
</dbReference>
<evidence type="ECO:0000256" key="5">
    <source>
        <dbReference type="HAMAP-Rule" id="MF_00416"/>
    </source>
</evidence>
<dbReference type="GO" id="GO:0030288">
    <property type="term" value="C:outer membrane-bounded periplasmic space"/>
    <property type="evidence" value="ECO:0007669"/>
    <property type="project" value="InterPro"/>
</dbReference>
<evidence type="ECO:0000313" key="7">
    <source>
        <dbReference type="Proteomes" id="UP000199476"/>
    </source>
</evidence>
<protein>
    <recommendedName>
        <fullName evidence="5">Flagellar P-ring protein</fullName>
    </recommendedName>
    <alternativeName>
        <fullName evidence="5">Basal body P-ring protein</fullName>
    </alternativeName>
</protein>
<dbReference type="GO" id="GO:0005198">
    <property type="term" value="F:structural molecule activity"/>
    <property type="evidence" value="ECO:0007669"/>
    <property type="project" value="InterPro"/>
</dbReference>
<evidence type="ECO:0000313" key="6">
    <source>
        <dbReference type="EMBL" id="SDL74903.1"/>
    </source>
</evidence>
<evidence type="ECO:0000256" key="3">
    <source>
        <dbReference type="ARBA" id="ARBA00022729"/>
    </source>
</evidence>
<accession>A0A1G9MLG5</accession>
<dbReference type="PANTHER" id="PTHR30381">
    <property type="entry name" value="FLAGELLAR P-RING PERIPLASMIC PROTEIN FLGI"/>
    <property type="match status" value="1"/>
</dbReference>
<comment type="similarity">
    <text evidence="5">Belongs to the FlgI family.</text>
</comment>
<evidence type="ECO:0000256" key="4">
    <source>
        <dbReference type="ARBA" id="ARBA00023143"/>
    </source>
</evidence>
<dbReference type="NCBIfam" id="NF003676">
    <property type="entry name" value="PRK05303.1"/>
    <property type="match status" value="1"/>
</dbReference>
<comment type="subunit">
    <text evidence="5">The basal body constitutes a major portion of the flagellar organelle and consists of four rings (L,P,S, and M) mounted on a central rod.</text>
</comment>
<dbReference type="GO" id="GO:0009428">
    <property type="term" value="C:bacterial-type flagellum basal body, distal rod, P ring"/>
    <property type="evidence" value="ECO:0007669"/>
    <property type="project" value="InterPro"/>
</dbReference>
<dbReference type="OrthoDB" id="9786431at2"/>
<keyword evidence="6" id="KW-0966">Cell projection</keyword>
<dbReference type="RefSeq" id="WP_089759663.1">
    <property type="nucleotide sequence ID" value="NZ_FNGO01000008.1"/>
</dbReference>
<reference evidence="6 7" key="1">
    <citation type="submission" date="2016-10" db="EMBL/GenBank/DDBJ databases">
        <authorList>
            <person name="de Groot N.N."/>
        </authorList>
    </citation>
    <scope>NUCLEOTIDE SEQUENCE [LARGE SCALE GENOMIC DNA]</scope>
    <source>
        <strain evidence="6 7">SLAS-1</strain>
    </source>
</reference>
<keyword evidence="6" id="KW-0969">Cilium</keyword>
<gene>
    <name evidence="5" type="primary">flgI</name>
    <name evidence="6" type="ORF">SAMN04488692_108100</name>
</gene>
<comment type="subcellular location">
    <subcellularLocation>
        <location evidence="2 5">Bacterial flagellum basal body</location>
    </subcellularLocation>
</comment>
<dbReference type="STRING" id="321763.SAMN04488692_108100"/>
<name>A0A1G9MLG5_9FIRM</name>
<sequence length="374" mass="39564">MKSLLEISGRIVRLLAVFLLTAFCLTIFLQPAAADDPMVTIGDITRTEGARSNQLVGYGLVTGLGRSGDSTRSQATVQSIANMLGEYGVEVSPDQVEGQNIAAVMVTADLPHDASTGDTLDVQVSAIGDADSLAGGMLVRTPLEAPTGEVYAVAQGSVSLGGEEGEHPTSARVSGGGIIERTVDYQLDRDVLDLALHNGNFRTASEIVDEINDHFADLSGADEIAQAEHESKVRVEIPPEYSNDVVGFIAEVNDLEVQPTMTARVVINENDGTIVKGHNARISTVSVAHKNMSVTVSSDSTIQQGEEEEEAFIEEEQEMEIEDEQENSMVVEGGSNTGDLITALNAVGADASDMVSILQEIEAAGALHAELEVR</sequence>
<comment type="function">
    <text evidence="1 5">Assembles around the rod to form the L-ring and probably protects the motor/basal body from shearing forces during rotation.</text>
</comment>
<dbReference type="InterPro" id="IPR001782">
    <property type="entry name" value="Flag_FlgI"/>
</dbReference>
<organism evidence="6 7">
    <name type="scientific">Halarsenatibacter silvermanii</name>
    <dbReference type="NCBI Taxonomy" id="321763"/>
    <lineage>
        <taxon>Bacteria</taxon>
        <taxon>Bacillati</taxon>
        <taxon>Bacillota</taxon>
        <taxon>Clostridia</taxon>
        <taxon>Halanaerobiales</taxon>
        <taxon>Halarsenatibacteraceae</taxon>
        <taxon>Halarsenatibacter</taxon>
    </lineage>
</organism>
<evidence type="ECO:0000256" key="1">
    <source>
        <dbReference type="ARBA" id="ARBA00002591"/>
    </source>
</evidence>
<proteinExistence type="inferred from homology"/>
<keyword evidence="7" id="KW-1185">Reference proteome</keyword>
<dbReference type="Pfam" id="PF02119">
    <property type="entry name" value="FlgI"/>
    <property type="match status" value="1"/>
</dbReference>
<dbReference type="EMBL" id="FNGO01000008">
    <property type="protein sequence ID" value="SDL74903.1"/>
    <property type="molecule type" value="Genomic_DNA"/>
</dbReference>
<dbReference type="PANTHER" id="PTHR30381:SF0">
    <property type="entry name" value="FLAGELLAR P-RING PROTEIN"/>
    <property type="match status" value="1"/>
</dbReference>